<reference evidence="1 2" key="1">
    <citation type="submission" date="2022-11" db="EMBL/GenBank/DDBJ databases">
        <title>Spartinivicinus poritis sp. nov., isolated from scleractinian coral Porites lutea.</title>
        <authorList>
            <person name="Zhang G."/>
            <person name="Cai L."/>
            <person name="Wei Q."/>
        </authorList>
    </citation>
    <scope>NUCLEOTIDE SEQUENCE [LARGE SCALE GENOMIC DNA]</scope>
    <source>
        <strain evidence="1 2">A2-2</strain>
    </source>
</reference>
<dbReference type="EMBL" id="JAPMOU010000010">
    <property type="protein sequence ID" value="MDE1462275.1"/>
    <property type="molecule type" value="Genomic_DNA"/>
</dbReference>
<comment type="caution">
    <text evidence="1">The sequence shown here is derived from an EMBL/GenBank/DDBJ whole genome shotgun (WGS) entry which is preliminary data.</text>
</comment>
<evidence type="ECO:0000313" key="2">
    <source>
        <dbReference type="Proteomes" id="UP001528823"/>
    </source>
</evidence>
<gene>
    <name evidence="1" type="ORF">ORQ98_09840</name>
</gene>
<protein>
    <submittedName>
        <fullName evidence="1">Uncharacterized protein</fullName>
    </submittedName>
</protein>
<dbReference type="Proteomes" id="UP001528823">
    <property type="component" value="Unassembled WGS sequence"/>
</dbReference>
<dbReference type="RefSeq" id="WP_274688632.1">
    <property type="nucleotide sequence ID" value="NZ_JAPMOU010000010.1"/>
</dbReference>
<sequence>MAQKANKLVKLNLRTGNVVPVTTIPGSLKTKIFRTNYFTRSMFRRSVLWGNITDDGATIFSTRDGIFRLNDDNNCICELDYEPKKYFLDTTICKNVKGFENAIYAGDYFSNPDMKPVSIWRRMSGNWEIVHTFPEKIMNHIHAIVPDNYNHCVWILTGDFDNGPTIWKAEENFSKVTQFFSPEQKYRACWLKYSYDKIIWATDTQLSKNAVYRCVDLQGSKDEELIVEIPGSSIYFSKINGYHFFSTTLEPERASRKNLLAWFDTKPAPVLAKDGAGIYVLCSDDSVVEILRTECGGLPLRIFEYPTFKFPNVVGKADFLCAYGRNVKHFNDSLIIYKLPN</sequence>
<keyword evidence="2" id="KW-1185">Reference proteome</keyword>
<accession>A0ABT5U7D6</accession>
<evidence type="ECO:0000313" key="1">
    <source>
        <dbReference type="EMBL" id="MDE1462275.1"/>
    </source>
</evidence>
<name>A0ABT5U7D6_9GAMM</name>
<proteinExistence type="predicted"/>
<dbReference type="SUPFAM" id="SSF63825">
    <property type="entry name" value="YWTD domain"/>
    <property type="match status" value="1"/>
</dbReference>
<organism evidence="1 2">
    <name type="scientific">Spartinivicinus poritis</name>
    <dbReference type="NCBI Taxonomy" id="2994640"/>
    <lineage>
        <taxon>Bacteria</taxon>
        <taxon>Pseudomonadati</taxon>
        <taxon>Pseudomonadota</taxon>
        <taxon>Gammaproteobacteria</taxon>
        <taxon>Oceanospirillales</taxon>
        <taxon>Zooshikellaceae</taxon>
        <taxon>Spartinivicinus</taxon>
    </lineage>
</organism>